<keyword evidence="1" id="KW-0479">Metal-binding</keyword>
<organism evidence="7 8">
    <name type="scientific">Pichia membranifaciens</name>
    <dbReference type="NCBI Taxonomy" id="4926"/>
    <lineage>
        <taxon>Eukaryota</taxon>
        <taxon>Fungi</taxon>
        <taxon>Dikarya</taxon>
        <taxon>Ascomycota</taxon>
        <taxon>Saccharomycotina</taxon>
        <taxon>Pichiomycetes</taxon>
        <taxon>Pichiales</taxon>
        <taxon>Pichiaceae</taxon>
        <taxon>Pichia</taxon>
    </lineage>
</organism>
<accession>A0A1Q2YFE3</accession>
<feature type="region of interest" description="Disordered" evidence="5">
    <location>
        <begin position="325"/>
        <end position="356"/>
    </location>
</feature>
<feature type="compositionally biased region" description="Polar residues" evidence="5">
    <location>
        <begin position="1"/>
        <end position="16"/>
    </location>
</feature>
<comment type="caution">
    <text evidence="7">The sequence shown here is derived from an EMBL/GenBank/DDBJ whole genome shotgun (WGS) entry which is preliminary data.</text>
</comment>
<dbReference type="InterPro" id="IPR013088">
    <property type="entry name" value="Znf_NHR/GATA"/>
</dbReference>
<dbReference type="InterPro" id="IPR000679">
    <property type="entry name" value="Znf_GATA"/>
</dbReference>
<evidence type="ECO:0000256" key="3">
    <source>
        <dbReference type="ARBA" id="ARBA00022833"/>
    </source>
</evidence>
<proteinExistence type="predicted"/>
<dbReference type="GO" id="GO:0008270">
    <property type="term" value="F:zinc ion binding"/>
    <property type="evidence" value="ECO:0007669"/>
    <property type="project" value="UniProtKB-KW"/>
</dbReference>
<dbReference type="SMART" id="SM00401">
    <property type="entry name" value="ZnF_GATA"/>
    <property type="match status" value="1"/>
</dbReference>
<dbReference type="PANTHER" id="PTHR45658">
    <property type="entry name" value="GATA TRANSCRIPTION FACTOR"/>
    <property type="match status" value="1"/>
</dbReference>
<feature type="compositionally biased region" description="Low complexity" evidence="5">
    <location>
        <begin position="440"/>
        <end position="475"/>
    </location>
</feature>
<dbReference type="OrthoDB" id="2162994at2759"/>
<evidence type="ECO:0000259" key="6">
    <source>
        <dbReference type="PROSITE" id="PS50114"/>
    </source>
</evidence>
<evidence type="ECO:0000256" key="2">
    <source>
        <dbReference type="ARBA" id="ARBA00022771"/>
    </source>
</evidence>
<dbReference type="GO" id="GO:0006355">
    <property type="term" value="P:regulation of DNA-templated transcription"/>
    <property type="evidence" value="ECO:0007669"/>
    <property type="project" value="InterPro"/>
</dbReference>
<feature type="region of interest" description="Disordered" evidence="5">
    <location>
        <begin position="277"/>
        <end position="308"/>
    </location>
</feature>
<feature type="region of interest" description="Disordered" evidence="5">
    <location>
        <begin position="173"/>
        <end position="195"/>
    </location>
</feature>
<dbReference type="Gene3D" id="3.30.50.10">
    <property type="entry name" value="Erythroid Transcription Factor GATA-1, subunit A"/>
    <property type="match status" value="1"/>
</dbReference>
<dbReference type="GO" id="GO:0043565">
    <property type="term" value="F:sequence-specific DNA binding"/>
    <property type="evidence" value="ECO:0007669"/>
    <property type="project" value="InterPro"/>
</dbReference>
<gene>
    <name evidence="7" type="ORF">PMKS-001571</name>
</gene>
<dbReference type="EMBL" id="BDGI01000056">
    <property type="protein sequence ID" value="GAV28103.1"/>
    <property type="molecule type" value="Genomic_DNA"/>
</dbReference>
<dbReference type="Proteomes" id="UP000186136">
    <property type="component" value="Unassembled WGS sequence"/>
</dbReference>
<dbReference type="InterPro" id="IPR051140">
    <property type="entry name" value="GATA_TF"/>
</dbReference>
<evidence type="ECO:0000256" key="5">
    <source>
        <dbReference type="SAM" id="MobiDB-lite"/>
    </source>
</evidence>
<keyword evidence="3" id="KW-0862">Zinc</keyword>
<dbReference type="PROSITE" id="PS50114">
    <property type="entry name" value="GATA_ZN_FINGER_2"/>
    <property type="match status" value="1"/>
</dbReference>
<evidence type="ECO:0000313" key="8">
    <source>
        <dbReference type="Proteomes" id="UP000186136"/>
    </source>
</evidence>
<dbReference type="AlphaFoldDB" id="A0A1Q2YFE3"/>
<evidence type="ECO:0000313" key="7">
    <source>
        <dbReference type="EMBL" id="GAV28103.1"/>
    </source>
</evidence>
<keyword evidence="8" id="KW-1185">Reference proteome</keyword>
<dbReference type="CDD" id="cd00202">
    <property type="entry name" value="ZnF_GATA"/>
    <property type="match status" value="1"/>
</dbReference>
<name>A0A1Q2YFE3_9ASCO</name>
<protein>
    <recommendedName>
        <fullName evidence="6">GATA-type domain-containing protein</fullName>
    </recommendedName>
</protein>
<feature type="compositionally biased region" description="Polar residues" evidence="5">
    <location>
        <begin position="277"/>
        <end position="295"/>
    </location>
</feature>
<evidence type="ECO:0000256" key="1">
    <source>
        <dbReference type="ARBA" id="ARBA00022723"/>
    </source>
</evidence>
<feature type="compositionally biased region" description="Low complexity" evidence="5">
    <location>
        <begin position="177"/>
        <end position="195"/>
    </location>
</feature>
<evidence type="ECO:0000256" key="4">
    <source>
        <dbReference type="PROSITE-ProRule" id="PRU00094"/>
    </source>
</evidence>
<keyword evidence="2 4" id="KW-0863">Zinc-finger</keyword>
<sequence>MQMQMQHSSPGLSSMMPSYHRGESAYTDAESLPLAGNMDSVAFPRYSNSTPALPPASGYYAAPAAATASSPAYNGFNNYPGKLFSPNTSVNSTLNNSNASTTSNSASAPASAASVSATCAQQNYNTQYATPIFNQSSYTSNYNPQFGSHNLNITPLNLPLVKPQLPHTNSTFIPPYSSSSSTTVGNGENNPNPLLGNRYDYVGNSLSDLTRITLEIEPLIDSNTSPTKIPKDLVLKGLENLQHLQHVYSDWLKYLNVTDTQNFNKVEKQAARTLSLMNNFENEPTTDDSTGVLESTSKKMKSSPHMISDSASSLSLSLASPVFTNKKVESRSPRSPKRRSSSGVSNPKMNSSFSSASSLDLGTFPMAASVPSSGSSGTAGPLSNNNSAAVNSYGYGFGYGYQQYHCQQYQYQPSLQILHENSSITKYDKDSISRPKSVTSDSLNNHNDLNNSNSNSNSNRNSNSNSNSRSNDLADSSDLITIQVARMECMHCSSKGTPEWRRGPSGERTLCNACGLFYSKLVKKYGENDAQSIMENRKKRGKSMDRRLSIT</sequence>
<reference evidence="7 8" key="1">
    <citation type="submission" date="2016-08" db="EMBL/GenBank/DDBJ databases">
        <title>Whole genome shotgun sequence of Pichia membranifaciens KS47-1.</title>
        <authorList>
            <person name="Konishi M."/>
            <person name="Ishida M."/>
            <person name="Arakawa T."/>
            <person name="Kato Y."/>
            <person name="Horiuchi J."/>
        </authorList>
    </citation>
    <scope>NUCLEOTIDE SEQUENCE [LARGE SCALE GENOMIC DNA]</scope>
    <source>
        <strain evidence="7 8">KS47-1</strain>
    </source>
</reference>
<dbReference type="PROSITE" id="PS00344">
    <property type="entry name" value="GATA_ZN_FINGER_1"/>
    <property type="match status" value="1"/>
</dbReference>
<dbReference type="Pfam" id="PF00320">
    <property type="entry name" value="GATA"/>
    <property type="match status" value="1"/>
</dbReference>
<feature type="domain" description="GATA-type" evidence="6">
    <location>
        <begin position="483"/>
        <end position="518"/>
    </location>
</feature>
<feature type="region of interest" description="Disordered" evidence="5">
    <location>
        <begin position="426"/>
        <end position="475"/>
    </location>
</feature>
<dbReference type="SUPFAM" id="SSF57716">
    <property type="entry name" value="Glucocorticoid receptor-like (DNA-binding domain)"/>
    <property type="match status" value="1"/>
</dbReference>
<feature type="region of interest" description="Disordered" evidence="5">
    <location>
        <begin position="1"/>
        <end position="20"/>
    </location>
</feature>